<feature type="transmembrane region" description="Helical" evidence="10">
    <location>
        <begin position="255"/>
        <end position="275"/>
    </location>
</feature>
<evidence type="ECO:0000256" key="7">
    <source>
        <dbReference type="ARBA" id="ARBA00023002"/>
    </source>
</evidence>
<reference evidence="12" key="1">
    <citation type="journal article" date="2021" name="Nat. Commun.">
        <title>Genetic determinants of endophytism in the Arabidopsis root mycobiome.</title>
        <authorList>
            <person name="Mesny F."/>
            <person name="Miyauchi S."/>
            <person name="Thiergart T."/>
            <person name="Pickel B."/>
            <person name="Atanasova L."/>
            <person name="Karlsson M."/>
            <person name="Huettel B."/>
            <person name="Barry K.W."/>
            <person name="Haridas S."/>
            <person name="Chen C."/>
            <person name="Bauer D."/>
            <person name="Andreopoulos W."/>
            <person name="Pangilinan J."/>
            <person name="LaButti K."/>
            <person name="Riley R."/>
            <person name="Lipzen A."/>
            <person name="Clum A."/>
            <person name="Drula E."/>
            <person name="Henrissat B."/>
            <person name="Kohler A."/>
            <person name="Grigoriev I.V."/>
            <person name="Martin F.M."/>
            <person name="Hacquard S."/>
        </authorList>
    </citation>
    <scope>NUCLEOTIDE SEQUENCE</scope>
    <source>
        <strain evidence="12">MPI-CAGE-AT-0016</strain>
    </source>
</reference>
<evidence type="ECO:0000256" key="6">
    <source>
        <dbReference type="ARBA" id="ARBA00022989"/>
    </source>
</evidence>
<keyword evidence="3" id="KW-0813">Transport</keyword>
<sequence>MAGSTPAGGGGHYQPEQLIAFAKRLAMNHEAISYYALALSILMIFFITVHLIRVISGGIFSARPSPFAAPFIRCSRVLRRILVRKVPLLPSAGHAWLAIIYVTLNTVLTFTPLPVHPRLGFQTNVASRTGWLSMANICLAVFFGLKNTPLGYLTTWSYERLNVLHQVVGYTAMAQCIIHASTYSSYFINQGNLARLRVPEEIYGTVAGFTMLTLVVVGFTIRRWWYEMFYIVHISFFIITLVFLGLHQPETHKRMIFAVVFASAIWFCDRVIRIIRLTLYSINNSAVVFPLPQGGTRIVLRKAPIGARSGEHCFIWLPKIRSLEMHPFTIAATKPLEFVVASYDGFTRDLHTFAKKNPGAKIRASVEGSYGTFPDPTAYDKIILIAGGSGASFTTGMALNLLKRITASSRHSVTFVWMVKDYDHLDWFSNHLATIHTALKASTLLYVTRGSPLPTPFADVAAASDTIQRQDTASTFGQPGTSNMNRFEKTLDEEKPLPAKPARILTRALTDPEKSGYESDPTSAAAVSAVSPTDSLMASDPLPRTHIHGIRINYERPNVRTIIEQAIDSTPADKRVLIMGCGPEGLMKEVRNTTAGHIKTKGPAVELHCEQFGW</sequence>
<dbReference type="GO" id="GO:0006879">
    <property type="term" value="P:intracellular iron ion homeostasis"/>
    <property type="evidence" value="ECO:0007669"/>
    <property type="project" value="TreeGrafter"/>
</dbReference>
<evidence type="ECO:0000313" key="13">
    <source>
        <dbReference type="Proteomes" id="UP000813385"/>
    </source>
</evidence>
<evidence type="ECO:0000256" key="4">
    <source>
        <dbReference type="ARBA" id="ARBA00022692"/>
    </source>
</evidence>
<dbReference type="AlphaFoldDB" id="A0A8K0TPS7"/>
<dbReference type="SFLD" id="SFLDG01168">
    <property type="entry name" value="Ferric_reductase_subgroup_(FRE"/>
    <property type="match status" value="1"/>
</dbReference>
<dbReference type="Pfam" id="PF08022">
    <property type="entry name" value="FAD_binding_8"/>
    <property type="match status" value="1"/>
</dbReference>
<dbReference type="InterPro" id="IPR051410">
    <property type="entry name" value="Ferric/Cupric_Reductase"/>
</dbReference>
<dbReference type="Gene3D" id="3.40.50.80">
    <property type="entry name" value="Nucleotide-binding domain of ferredoxin-NADP reductase (FNR) module"/>
    <property type="match status" value="1"/>
</dbReference>
<feature type="domain" description="FAD-binding FR-type" evidence="11">
    <location>
        <begin position="264"/>
        <end position="376"/>
    </location>
</feature>
<evidence type="ECO:0000256" key="3">
    <source>
        <dbReference type="ARBA" id="ARBA00022448"/>
    </source>
</evidence>
<dbReference type="GO" id="GO:0006826">
    <property type="term" value="P:iron ion transport"/>
    <property type="evidence" value="ECO:0007669"/>
    <property type="project" value="TreeGrafter"/>
</dbReference>
<dbReference type="PROSITE" id="PS51384">
    <property type="entry name" value="FAD_FR"/>
    <property type="match status" value="1"/>
</dbReference>
<keyword evidence="8" id="KW-0406">Ion transport</keyword>
<dbReference type="InterPro" id="IPR039261">
    <property type="entry name" value="FNR_nucleotide-bd"/>
</dbReference>
<keyword evidence="13" id="KW-1185">Reference proteome</keyword>
<dbReference type="GO" id="GO:0005886">
    <property type="term" value="C:plasma membrane"/>
    <property type="evidence" value="ECO:0007669"/>
    <property type="project" value="TreeGrafter"/>
</dbReference>
<keyword evidence="7" id="KW-0560">Oxidoreductase</keyword>
<accession>A0A8K0TPS7</accession>
<organism evidence="12 13">
    <name type="scientific">Plectosphaerella cucumerina</name>
    <dbReference type="NCBI Taxonomy" id="40658"/>
    <lineage>
        <taxon>Eukaryota</taxon>
        <taxon>Fungi</taxon>
        <taxon>Dikarya</taxon>
        <taxon>Ascomycota</taxon>
        <taxon>Pezizomycotina</taxon>
        <taxon>Sordariomycetes</taxon>
        <taxon>Hypocreomycetidae</taxon>
        <taxon>Glomerellales</taxon>
        <taxon>Plectosphaerellaceae</taxon>
        <taxon>Plectosphaerella</taxon>
    </lineage>
</organism>
<evidence type="ECO:0000256" key="5">
    <source>
        <dbReference type="ARBA" id="ARBA00022982"/>
    </source>
</evidence>
<dbReference type="Pfam" id="PF01794">
    <property type="entry name" value="Ferric_reduct"/>
    <property type="match status" value="1"/>
</dbReference>
<dbReference type="Pfam" id="PF08030">
    <property type="entry name" value="NAD_binding_6"/>
    <property type="match status" value="1"/>
</dbReference>
<gene>
    <name evidence="12" type="ORF">B0T11DRAFT_18098</name>
</gene>
<dbReference type="Proteomes" id="UP000813385">
    <property type="component" value="Unassembled WGS sequence"/>
</dbReference>
<dbReference type="InterPro" id="IPR013121">
    <property type="entry name" value="Fe_red_NAD-bd_6"/>
</dbReference>
<dbReference type="GO" id="GO:0015677">
    <property type="term" value="P:copper ion import"/>
    <property type="evidence" value="ECO:0007669"/>
    <property type="project" value="TreeGrafter"/>
</dbReference>
<dbReference type="PANTHER" id="PTHR32361:SF28">
    <property type="entry name" value="FRP1P"/>
    <property type="match status" value="1"/>
</dbReference>
<dbReference type="SFLD" id="SFLDS00052">
    <property type="entry name" value="Ferric_Reductase_Domain"/>
    <property type="match status" value="1"/>
</dbReference>
<evidence type="ECO:0000256" key="1">
    <source>
        <dbReference type="ARBA" id="ARBA00004141"/>
    </source>
</evidence>
<dbReference type="InterPro" id="IPR017927">
    <property type="entry name" value="FAD-bd_FR_type"/>
</dbReference>
<comment type="caution">
    <text evidence="12">The sequence shown here is derived from an EMBL/GenBank/DDBJ whole genome shotgun (WGS) entry which is preliminary data.</text>
</comment>
<dbReference type="InterPro" id="IPR013112">
    <property type="entry name" value="FAD-bd_8"/>
</dbReference>
<feature type="transmembrane region" description="Helical" evidence="10">
    <location>
        <begin position="125"/>
        <end position="143"/>
    </location>
</feature>
<keyword evidence="5" id="KW-0249">Electron transport</keyword>
<feature type="transmembrane region" description="Helical" evidence="10">
    <location>
        <begin position="228"/>
        <end position="246"/>
    </location>
</feature>
<dbReference type="SUPFAM" id="SSF52343">
    <property type="entry name" value="Ferredoxin reductase-like, C-terminal NADP-linked domain"/>
    <property type="match status" value="1"/>
</dbReference>
<keyword evidence="4 10" id="KW-0812">Transmembrane</keyword>
<feature type="transmembrane region" description="Helical" evidence="10">
    <location>
        <begin position="163"/>
        <end position="181"/>
    </location>
</feature>
<feature type="transmembrane region" description="Helical" evidence="10">
    <location>
        <begin position="95"/>
        <end position="113"/>
    </location>
</feature>
<name>A0A8K0TPS7_9PEZI</name>
<feature type="transmembrane region" description="Helical" evidence="10">
    <location>
        <begin position="32"/>
        <end position="55"/>
    </location>
</feature>
<comment type="similarity">
    <text evidence="2">Belongs to the ferric reductase (FRE) family.</text>
</comment>
<dbReference type="GO" id="GO:0000293">
    <property type="term" value="F:ferric-chelate reductase activity"/>
    <property type="evidence" value="ECO:0007669"/>
    <property type="project" value="UniProtKB-ARBA"/>
</dbReference>
<dbReference type="OrthoDB" id="10006946at2759"/>
<evidence type="ECO:0000256" key="10">
    <source>
        <dbReference type="SAM" id="Phobius"/>
    </source>
</evidence>
<keyword evidence="9 10" id="KW-0472">Membrane</keyword>
<keyword evidence="6 10" id="KW-1133">Transmembrane helix</keyword>
<proteinExistence type="inferred from homology"/>
<feature type="transmembrane region" description="Helical" evidence="10">
    <location>
        <begin position="202"/>
        <end position="222"/>
    </location>
</feature>
<evidence type="ECO:0000256" key="9">
    <source>
        <dbReference type="ARBA" id="ARBA00023136"/>
    </source>
</evidence>
<evidence type="ECO:0000256" key="2">
    <source>
        <dbReference type="ARBA" id="ARBA00006278"/>
    </source>
</evidence>
<comment type="subcellular location">
    <subcellularLocation>
        <location evidence="1">Membrane</location>
        <topology evidence="1">Multi-pass membrane protein</topology>
    </subcellularLocation>
</comment>
<dbReference type="CDD" id="cd06186">
    <property type="entry name" value="NOX_Duox_like_FAD_NADP"/>
    <property type="match status" value="1"/>
</dbReference>
<evidence type="ECO:0000313" key="12">
    <source>
        <dbReference type="EMBL" id="KAH7376209.1"/>
    </source>
</evidence>
<protein>
    <submittedName>
        <fullName evidence="12">Ferric reductase NAD binding domain-containing protein</fullName>
    </submittedName>
</protein>
<dbReference type="PANTHER" id="PTHR32361">
    <property type="entry name" value="FERRIC/CUPRIC REDUCTASE TRANSMEMBRANE COMPONENT"/>
    <property type="match status" value="1"/>
</dbReference>
<dbReference type="InterPro" id="IPR013130">
    <property type="entry name" value="Fe3_Rdtase_TM_dom"/>
</dbReference>
<evidence type="ECO:0000259" key="11">
    <source>
        <dbReference type="PROSITE" id="PS51384"/>
    </source>
</evidence>
<dbReference type="EMBL" id="JAGPXD010000001">
    <property type="protein sequence ID" value="KAH7376209.1"/>
    <property type="molecule type" value="Genomic_DNA"/>
</dbReference>
<evidence type="ECO:0000256" key="8">
    <source>
        <dbReference type="ARBA" id="ARBA00023065"/>
    </source>
</evidence>